<gene>
    <name evidence="5" type="ORF">U27_00926</name>
</gene>
<accession>A0A081C8X3</accession>
<dbReference type="InterPro" id="IPR002505">
    <property type="entry name" value="PTA_PTB"/>
</dbReference>
<sequence>MVYENFNQLKTRVQHFAERKRVAVAAAEEEHTLEAVFHARRQNIIEPVLIGDSQTILRYIEKLGESVSQDAIVHVADPLEAAARAVTMIHDQQADFLMKGKIQTADLLRAVVDRKKGLRTGRIMSHVAFLELPTYHKLLAVTDGGMVLYPHLDEKRYILENAVSLMLNMGYEQPNVAVLAAVETVNPKMQETVDALRLKHLYQDGELKNCVVEGPISYDLAMCKESAQIKGFESPVTGEVDIMLAPNITAGNLMAKALVFSGGAKMAGVIVGAKIPIVLTSRGSSAEEKFFSLALSASAV</sequence>
<keyword evidence="3" id="KW-0012">Acyltransferase</keyword>
<evidence type="ECO:0000313" key="5">
    <source>
        <dbReference type="EMBL" id="GAK61028.1"/>
    </source>
</evidence>
<dbReference type="NCBIfam" id="NF006045">
    <property type="entry name" value="PRK08190.1"/>
    <property type="match status" value="1"/>
</dbReference>
<evidence type="ECO:0000313" key="6">
    <source>
        <dbReference type="Proteomes" id="UP000030661"/>
    </source>
</evidence>
<dbReference type="Proteomes" id="UP000030661">
    <property type="component" value="Unassembled WGS sequence"/>
</dbReference>
<dbReference type="AlphaFoldDB" id="A0A081C8X3"/>
<feature type="domain" description="Phosphate acetyl/butaryl transferase" evidence="4">
    <location>
        <begin position="80"/>
        <end position="297"/>
    </location>
</feature>
<proteinExistence type="inferred from homology"/>
<dbReference type="Pfam" id="PF01515">
    <property type="entry name" value="PTA_PTB"/>
    <property type="match status" value="1"/>
</dbReference>
<evidence type="ECO:0000256" key="1">
    <source>
        <dbReference type="ARBA" id="ARBA00005656"/>
    </source>
</evidence>
<dbReference type="HOGENOM" id="CLU_056531_0_0_0"/>
<keyword evidence="2 5" id="KW-0808">Transferase</keyword>
<comment type="similarity">
    <text evidence="1">Belongs to the phosphate acetyltransferase and butyryltransferase family.</text>
</comment>
<organism evidence="5">
    <name type="scientific">Vecturithrix granuli</name>
    <dbReference type="NCBI Taxonomy" id="1499967"/>
    <lineage>
        <taxon>Bacteria</taxon>
        <taxon>Candidatus Moduliflexota</taxon>
        <taxon>Candidatus Vecturitrichia</taxon>
        <taxon>Candidatus Vecturitrichales</taxon>
        <taxon>Candidatus Vecturitrichaceae</taxon>
        <taxon>Candidatus Vecturithrix</taxon>
    </lineage>
</organism>
<dbReference type="GO" id="GO:0016746">
    <property type="term" value="F:acyltransferase activity"/>
    <property type="evidence" value="ECO:0007669"/>
    <property type="project" value="UniProtKB-KW"/>
</dbReference>
<dbReference type="InterPro" id="IPR050500">
    <property type="entry name" value="Phos_Acetyltrans/Butyryltrans"/>
</dbReference>
<evidence type="ECO:0000259" key="4">
    <source>
        <dbReference type="Pfam" id="PF01515"/>
    </source>
</evidence>
<dbReference type="PANTHER" id="PTHR43356:SF2">
    <property type="entry name" value="PHOSPHATE ACETYLTRANSFERASE"/>
    <property type="match status" value="1"/>
</dbReference>
<dbReference type="eggNOG" id="COG0280">
    <property type="taxonomic scope" value="Bacteria"/>
</dbReference>
<dbReference type="STRING" id="1499967.U27_00926"/>
<dbReference type="Gene3D" id="3.40.718.10">
    <property type="entry name" value="Isopropylmalate Dehydrogenase"/>
    <property type="match status" value="1"/>
</dbReference>
<evidence type="ECO:0000256" key="2">
    <source>
        <dbReference type="ARBA" id="ARBA00022679"/>
    </source>
</evidence>
<dbReference type="PIRSF" id="PIRSF000428">
    <property type="entry name" value="P_Ac_trans"/>
    <property type="match status" value="1"/>
</dbReference>
<dbReference type="InterPro" id="IPR012147">
    <property type="entry name" value="P_Ac_Bu_trans"/>
</dbReference>
<evidence type="ECO:0000256" key="3">
    <source>
        <dbReference type="ARBA" id="ARBA00023315"/>
    </source>
</evidence>
<name>A0A081C8X3_VECG1</name>
<reference evidence="5" key="1">
    <citation type="journal article" date="2015" name="PeerJ">
        <title>First genomic representation of candidate bacterial phylum KSB3 points to enhanced environmental sensing as a trigger of wastewater bulking.</title>
        <authorList>
            <person name="Sekiguchi Y."/>
            <person name="Ohashi A."/>
            <person name="Parks D.H."/>
            <person name="Yamauchi T."/>
            <person name="Tyson G.W."/>
            <person name="Hugenholtz P."/>
        </authorList>
    </citation>
    <scope>NUCLEOTIDE SEQUENCE [LARGE SCALE GENOMIC DNA]</scope>
</reference>
<protein>
    <submittedName>
        <fullName evidence="5">Phosphate butyryltransferase</fullName>
    </submittedName>
</protein>
<dbReference type="PANTHER" id="PTHR43356">
    <property type="entry name" value="PHOSPHATE ACETYLTRANSFERASE"/>
    <property type="match status" value="1"/>
</dbReference>
<dbReference type="EMBL" id="DF820476">
    <property type="protein sequence ID" value="GAK61028.1"/>
    <property type="molecule type" value="Genomic_DNA"/>
</dbReference>
<dbReference type="SUPFAM" id="SSF53659">
    <property type="entry name" value="Isocitrate/Isopropylmalate dehydrogenase-like"/>
    <property type="match status" value="1"/>
</dbReference>
<keyword evidence="6" id="KW-1185">Reference proteome</keyword>